<accession>A0A2T7UDF7</accession>
<keyword evidence="3" id="KW-1185">Reference proteome</keyword>
<dbReference type="InterPro" id="IPR035093">
    <property type="entry name" value="RelE/ParE_toxin_dom_sf"/>
</dbReference>
<evidence type="ECO:0008006" key="4">
    <source>
        <dbReference type="Google" id="ProtNLM"/>
    </source>
</evidence>
<gene>
    <name evidence="2" type="ORF">H663_010595</name>
</gene>
<dbReference type="STRING" id="1293045.H663_08385"/>
<keyword evidence="1" id="KW-1277">Toxin-antitoxin system</keyword>
<evidence type="ECO:0000256" key="1">
    <source>
        <dbReference type="ARBA" id="ARBA00022649"/>
    </source>
</evidence>
<evidence type="ECO:0000313" key="3">
    <source>
        <dbReference type="Proteomes" id="UP000037507"/>
    </source>
</evidence>
<dbReference type="Pfam" id="PF05016">
    <property type="entry name" value="ParE_toxin"/>
    <property type="match status" value="1"/>
</dbReference>
<organism evidence="2 3">
    <name type="scientific">Limnohabitans planktonicus II-D5</name>
    <dbReference type="NCBI Taxonomy" id="1293045"/>
    <lineage>
        <taxon>Bacteria</taxon>
        <taxon>Pseudomonadati</taxon>
        <taxon>Pseudomonadota</taxon>
        <taxon>Betaproteobacteria</taxon>
        <taxon>Burkholderiales</taxon>
        <taxon>Comamonadaceae</taxon>
        <taxon>Limnohabitans</taxon>
    </lineage>
</organism>
<dbReference type="AlphaFoldDB" id="A0A2T7UDF7"/>
<dbReference type="Gene3D" id="3.30.2310.20">
    <property type="entry name" value="RelE-like"/>
    <property type="match status" value="1"/>
</dbReference>
<evidence type="ECO:0000313" key="2">
    <source>
        <dbReference type="EMBL" id="PVE42737.1"/>
    </source>
</evidence>
<protein>
    <recommendedName>
        <fullName evidence="4">Addiction module toxin RelE</fullName>
    </recommendedName>
</protein>
<reference evidence="2" key="1">
    <citation type="submission" date="2017-04" db="EMBL/GenBank/DDBJ databases">
        <title>Unexpected and diverse lifestyles within the genus Limnohabitans.</title>
        <authorList>
            <person name="Kasalicky V."/>
            <person name="Mehrshad M."/>
            <person name="Andrei S.-A."/>
            <person name="Salcher M."/>
            <person name="Kratochvilova H."/>
            <person name="Simek K."/>
            <person name="Ghai R."/>
        </authorList>
    </citation>
    <scope>NUCLEOTIDE SEQUENCE [LARGE SCALE GENOMIC DNA]</scope>
    <source>
        <strain evidence="2">II-D5</strain>
    </source>
</reference>
<comment type="caution">
    <text evidence="2">The sequence shown here is derived from an EMBL/GenBank/DDBJ whole genome shotgun (WGS) entry which is preliminary data.</text>
</comment>
<proteinExistence type="predicted"/>
<dbReference type="Proteomes" id="UP000037507">
    <property type="component" value="Unassembled WGS sequence"/>
</dbReference>
<name>A0A2T7UDF7_9BURK</name>
<dbReference type="EMBL" id="LFYT02000011">
    <property type="protein sequence ID" value="PVE42737.1"/>
    <property type="molecule type" value="Genomic_DNA"/>
</dbReference>
<dbReference type="InterPro" id="IPR007712">
    <property type="entry name" value="RelE/ParE_toxin"/>
</dbReference>
<sequence length="95" mass="10995">MVRFAPDAELDLVEAYVWYEEQSIGLGAEFLGQISIQEAQLSRNPLLHAVTYAHIRRVLLGRFPYALHFEILDETVLVLACIHQHRLPRSWPKVQ</sequence>